<evidence type="ECO:0000256" key="1">
    <source>
        <dbReference type="SAM" id="MobiDB-lite"/>
    </source>
</evidence>
<comment type="caution">
    <text evidence="3">The sequence shown here is derived from an EMBL/GenBank/DDBJ whole genome shotgun (WGS) entry which is preliminary data.</text>
</comment>
<feature type="region of interest" description="Disordered" evidence="1">
    <location>
        <begin position="1232"/>
        <end position="1254"/>
    </location>
</feature>
<dbReference type="InterPro" id="IPR011990">
    <property type="entry name" value="TPR-like_helical_dom_sf"/>
</dbReference>
<feature type="region of interest" description="Disordered" evidence="1">
    <location>
        <begin position="1182"/>
        <end position="1208"/>
    </location>
</feature>
<dbReference type="OMA" id="HEYRIGN"/>
<dbReference type="SUPFAM" id="SSF51045">
    <property type="entry name" value="WW domain"/>
    <property type="match status" value="1"/>
</dbReference>
<dbReference type="PROSITE" id="PS50020">
    <property type="entry name" value="WW_DOMAIN_2"/>
    <property type="match status" value="1"/>
</dbReference>
<sequence length="1298" mass="143267">MTNNSNGRLSEYFANDPPSFFDELTNNKSKPKDMQPANSAEPTNSNNMLGSTFTGSFQPPEYVETAEAEEPIKVSDEVRNLWQLPTQNEAGKQAAHLIMPGIHIANDLPDPICIAVTQHLGEAELQQRKILAVEDVTQDERGIRTLINAGCFRAAVNLTGRLLTIYGQGYGRAGQPAKHSPHSLQLWFTRLALLAKLGEYELLQAEAEPFGQLNGPDVFYEHYPEMYMGKHGSIACFSFRLLLAELPIYLGKPHLALDRLSELHVISNEIKEHYDRLKNINAAEFWQRRAERVLQSIINCALMMKKFSMIDDIMGGMLLTRSTLSKEEQRALYSAWGRIYLQIGDIFGAEQKFAVSRRLREINMSPDLRDLVDKGLIAVAKNDFPEAYLIFQKALHLDSGNTMILNNMGVCLLAQMAANNSNMHNLGALQVPPSVIASTGSVGSMMQPSTSAQSAWDQLTASASNNMTPSPTSSTATTTAAAASTSDAAGHMMSAGSSPVPSCSSPSTPTKSHHAPPTLEAMAHTPQGPPTLGPGGYGEELTGELVNQGWRKFWSKRENRPYYWNKVTGESLWEMPGARPFDPLTDPLGICHGGVGGVGGPTPMTPHQQQHHHHLKRRPSDDMHIHPHPHHQQLQQQHMGPHGGPPMKKFVLAGPWDLEVCTNAVIVERPPTLLPQPHPEIEALRAAFTMKLLKTYEDLCMRRENIKAPRDSFNRWLMERKVIDTGCDPLLPSNCVPEISSSMYREIMADIPIKIVKPKFTGDARKQLSRYAEAAKQIIESRSAPAESKKVVKWNVEDTFQWLRRTVGASYEDFQDRLAHLKRQCEPHLVETVKSSVETLCVKIYHLSAEHARKIRERHLQLLKEHGIPEPTPPPPPPHLKKVWCYPIQFAVPSPRMPAIEYLQDRDHMIIKYTPATINQPDAQYINLTYLQKLEQLYRHNCFDDKKFDLFIGRVWCLLKRYQTFLGNALNSSQEAELTQAALPVPVFECLHRHFGVSFECFASPFNSYFRQYCSAFADTDAYFGSRGFIVFLPEWKSISKLEESMYKRRSMVVLGMAHEYRHGYQHMMQKSEVLIKCMQGTQVVWLQNSAGYARWGPNENRVEALREAFRPQRDRERERAAAAAAATGSNSNHQQQQSPPSSTTQSTASSSVATPTPATPTTANNINSTSAAVTVAITTSSNSIGSPVSTTSSMLTPMSPHTPTGTPSQFPLTISNTSSSSNLVAASPTMSVQSDCSSPSSSTMSLSPAPASGGYPDGGTTAAAAAVSITATASTSAAATFGPTTSISSTAVINSAV</sequence>
<dbReference type="PANTHER" id="PTHR21727">
    <property type="entry name" value="PHOSPHORYLATED CTD INTERACTING FACTOR 1"/>
    <property type="match status" value="1"/>
</dbReference>
<feature type="domain" description="WW" evidence="2">
    <location>
        <begin position="544"/>
        <end position="578"/>
    </location>
</feature>
<dbReference type="InterPro" id="IPR039881">
    <property type="entry name" value="PCIF1-like"/>
</dbReference>
<dbReference type="Pfam" id="PF00397">
    <property type="entry name" value="WW"/>
    <property type="match status" value="1"/>
</dbReference>
<dbReference type="Pfam" id="PF12237">
    <property type="entry name" value="PCIF1_WW"/>
    <property type="match status" value="1"/>
</dbReference>
<dbReference type="Gene3D" id="1.25.40.10">
    <property type="entry name" value="Tetratricopeptide repeat domain"/>
    <property type="match status" value="1"/>
</dbReference>
<feature type="compositionally biased region" description="Low complexity" evidence="1">
    <location>
        <begin position="462"/>
        <end position="510"/>
    </location>
</feature>
<dbReference type="GO" id="GO:0016422">
    <property type="term" value="F:mRNA (2'-O-methyladenosine-N6-)-methyltransferase activity"/>
    <property type="evidence" value="ECO:0007669"/>
    <property type="project" value="InterPro"/>
</dbReference>
<name>A0A484B549_DRONA</name>
<feature type="region of interest" description="Disordered" evidence="1">
    <location>
        <begin position="605"/>
        <end position="644"/>
    </location>
</feature>
<dbReference type="Proteomes" id="UP000295192">
    <property type="component" value="Unassembled WGS sequence"/>
</dbReference>
<feature type="region of interest" description="Disordered" evidence="1">
    <location>
        <begin position="1"/>
        <end position="58"/>
    </location>
</feature>
<feature type="region of interest" description="Disordered" evidence="1">
    <location>
        <begin position="1110"/>
        <end position="1166"/>
    </location>
</feature>
<feature type="compositionally biased region" description="Low complexity" evidence="1">
    <location>
        <begin position="1122"/>
        <end position="1166"/>
    </location>
</feature>
<dbReference type="OrthoDB" id="428342at2759"/>
<feature type="compositionally biased region" description="Low complexity" evidence="1">
    <location>
        <begin position="1232"/>
        <end position="1253"/>
    </location>
</feature>
<feature type="compositionally biased region" description="Low complexity" evidence="1">
    <location>
        <begin position="1182"/>
        <end position="1205"/>
    </location>
</feature>
<evidence type="ECO:0000259" key="2">
    <source>
        <dbReference type="PROSITE" id="PS50020"/>
    </source>
</evidence>
<dbReference type="GO" id="GO:0005634">
    <property type="term" value="C:nucleus"/>
    <property type="evidence" value="ECO:0007669"/>
    <property type="project" value="TreeGrafter"/>
</dbReference>
<dbReference type="CDD" id="cd00201">
    <property type="entry name" value="WW"/>
    <property type="match status" value="1"/>
</dbReference>
<keyword evidence="4" id="KW-1185">Reference proteome</keyword>
<dbReference type="EMBL" id="LSRL02000158">
    <property type="protein sequence ID" value="TDG43412.1"/>
    <property type="molecule type" value="Genomic_DNA"/>
</dbReference>
<dbReference type="SMART" id="SM00456">
    <property type="entry name" value="WW"/>
    <property type="match status" value="1"/>
</dbReference>
<proteinExistence type="predicted"/>
<feature type="compositionally biased region" description="Polar residues" evidence="1">
    <location>
        <begin position="36"/>
        <end position="57"/>
    </location>
</feature>
<reference evidence="3 4" key="1">
    <citation type="journal article" date="2019" name="J. Hered.">
        <title>An Improved Genome Assembly for Drosophila navojoa, the Basal Species in the mojavensis Cluster.</title>
        <authorList>
            <person name="Vanderlinde T."/>
            <person name="Dupim E.G."/>
            <person name="Nazario-Yepiz N.O."/>
            <person name="Carvalho A.B."/>
        </authorList>
    </citation>
    <scope>NUCLEOTIDE SEQUENCE [LARGE SCALE GENOMIC DNA]</scope>
    <source>
        <strain evidence="3">Navoj_Jal97</strain>
        <tissue evidence="3">Whole organism</tissue>
    </source>
</reference>
<protein>
    <recommendedName>
        <fullName evidence="2">WW domain-containing protein</fullName>
    </recommendedName>
</protein>
<dbReference type="GO" id="GO:0099122">
    <property type="term" value="F:RNA polymerase II C-terminal domain binding"/>
    <property type="evidence" value="ECO:0007669"/>
    <property type="project" value="InterPro"/>
</dbReference>
<dbReference type="InterPro" id="IPR036020">
    <property type="entry name" value="WW_dom_sf"/>
</dbReference>
<feature type="compositionally biased region" description="Basic and acidic residues" evidence="1">
    <location>
        <begin position="1110"/>
        <end position="1121"/>
    </location>
</feature>
<evidence type="ECO:0000313" key="4">
    <source>
        <dbReference type="Proteomes" id="UP000295192"/>
    </source>
</evidence>
<dbReference type="PANTHER" id="PTHR21727:SF0">
    <property type="entry name" value="MRNA (2'-O-METHYLADENOSINE-N(6)-)-METHYLTRANSFERASE"/>
    <property type="match status" value="1"/>
</dbReference>
<evidence type="ECO:0000313" key="3">
    <source>
        <dbReference type="EMBL" id="TDG43412.1"/>
    </source>
</evidence>
<dbReference type="FunFam" id="2.20.70.10:FF:000082">
    <property type="entry name" value="Phosphorylated CTD-interacting factor"/>
    <property type="match status" value="1"/>
</dbReference>
<feature type="region of interest" description="Disordered" evidence="1">
    <location>
        <begin position="462"/>
        <end position="540"/>
    </location>
</feature>
<accession>A0A484B549</accession>
<dbReference type="SUPFAM" id="SSF48452">
    <property type="entry name" value="TPR-like"/>
    <property type="match status" value="1"/>
</dbReference>
<gene>
    <name evidence="3" type="ORF">AWZ03_010182</name>
</gene>
<organism evidence="3 4">
    <name type="scientific">Drosophila navojoa</name>
    <name type="common">Fruit fly</name>
    <dbReference type="NCBI Taxonomy" id="7232"/>
    <lineage>
        <taxon>Eukaryota</taxon>
        <taxon>Metazoa</taxon>
        <taxon>Ecdysozoa</taxon>
        <taxon>Arthropoda</taxon>
        <taxon>Hexapoda</taxon>
        <taxon>Insecta</taxon>
        <taxon>Pterygota</taxon>
        <taxon>Neoptera</taxon>
        <taxon>Endopterygota</taxon>
        <taxon>Diptera</taxon>
        <taxon>Brachycera</taxon>
        <taxon>Muscomorpha</taxon>
        <taxon>Ephydroidea</taxon>
        <taxon>Drosophilidae</taxon>
        <taxon>Drosophila</taxon>
    </lineage>
</organism>
<dbReference type="Gene3D" id="2.20.70.10">
    <property type="match status" value="1"/>
</dbReference>
<dbReference type="InterPro" id="IPR022035">
    <property type="entry name" value="PCIF1_WW"/>
</dbReference>
<dbReference type="InterPro" id="IPR001202">
    <property type="entry name" value="WW_dom"/>
</dbReference>